<dbReference type="PROSITE" id="PS00122">
    <property type="entry name" value="CARBOXYLESTERASE_B_1"/>
    <property type="match status" value="1"/>
</dbReference>
<evidence type="ECO:0000259" key="6">
    <source>
        <dbReference type="Pfam" id="PF00135"/>
    </source>
</evidence>
<keyword evidence="5" id="KW-0732">Signal</keyword>
<evidence type="ECO:0000256" key="3">
    <source>
        <dbReference type="ARBA" id="ARBA00022801"/>
    </source>
</evidence>
<gene>
    <name evidence="7" type="ORF">ODALV1_LOCUS2748</name>
</gene>
<sequence length="712" mass="80010">MLFAGTYMLNLLCAVVPCQAAMKPPEAFIANLPADLQSRDSSVPDSINILDPVLAQLNISNDITVQRTKRKNGTDILSTTTSPEPLNSYQSQQQYPNLRNPFKTLMDAVSKGVEHGSRYTHNFGNKFVPFPESNRVSSNSGNAKRDVKDGSSVDGGLKETMVYLRNGDAVEGYYMGTMKGKRFLAYQGLPYAEAPIQNLRFLPPVPKRSWRGVLKATRPGSECLQGHPINMFRISGSEDCLFLNIYTPQTSSSSSKREPLPVLFFIHGGSFMYGSGSEYGPAYLMDQNVVLVTINYRLGALGFMTTGDKESPGNYGLKDQALALRWVYDNIEQFGGDKENITLFGQSAGGISAHLHLLANKTTHLFQRGISLSGGAFGFWPVVQKERALNFTNRLAKAIRCPQRDSEKLMTCLRKTRANFIIGAQLHFFNWIPFHPLIVFAPVVEPEGPDSFLTRSPEEIYNSGEVEKKPWIFGQTLQEGHFETYMINLFLQTPVISARVKNFLPVVLDYQDFIQEPKRSEISNKVIEFYGANTPEPKLMDIVSDMYTDRIFTNGIQQAIRSHSSIAQTYAYIFSYKGQNYNLGQVFGAAKSEWGVVHTEDLFYMFNSSVFHHGFRRKDPEYKMSEIMTNLIGNFAKNGNPMYTDATGTAVKIWDPAIQNDMTENTAVSNAPETTRVSNLPIHYLQLDTVVEMIDDPYTERNQFWKSLEIPL</sequence>
<comment type="caution">
    <text evidence="7">The sequence shown here is derived from an EMBL/GenBank/DDBJ whole genome shotgun (WGS) entry which is preliminary data.</text>
</comment>
<feature type="domain" description="Carboxylesterase type B" evidence="6">
    <location>
        <begin position="160"/>
        <end position="662"/>
    </location>
</feature>
<dbReference type="Gene3D" id="3.40.50.1820">
    <property type="entry name" value="alpha/beta hydrolase"/>
    <property type="match status" value="1"/>
</dbReference>
<dbReference type="InterPro" id="IPR002018">
    <property type="entry name" value="CarbesteraseB"/>
</dbReference>
<evidence type="ECO:0000313" key="7">
    <source>
        <dbReference type="EMBL" id="CAL8073910.1"/>
    </source>
</evidence>
<dbReference type="PROSITE" id="PS00941">
    <property type="entry name" value="CARBOXYLESTERASE_B_2"/>
    <property type="match status" value="1"/>
</dbReference>
<keyword evidence="3" id="KW-0378">Hydrolase</keyword>
<name>A0ABP1PQX2_9HEXA</name>
<dbReference type="Pfam" id="PF00135">
    <property type="entry name" value="COesterase"/>
    <property type="match status" value="1"/>
</dbReference>
<dbReference type="InterPro" id="IPR029058">
    <property type="entry name" value="AB_hydrolase_fold"/>
</dbReference>
<dbReference type="InterPro" id="IPR019819">
    <property type="entry name" value="Carboxylesterase_B_CS"/>
</dbReference>
<dbReference type="Proteomes" id="UP001642540">
    <property type="component" value="Unassembled WGS sequence"/>
</dbReference>
<keyword evidence="4" id="KW-0325">Glycoprotein</keyword>
<dbReference type="EMBL" id="CAXLJM020000007">
    <property type="protein sequence ID" value="CAL8073910.1"/>
    <property type="molecule type" value="Genomic_DNA"/>
</dbReference>
<keyword evidence="8" id="KW-1185">Reference proteome</keyword>
<keyword evidence="2" id="KW-0719">Serine esterase</keyword>
<evidence type="ECO:0000256" key="1">
    <source>
        <dbReference type="ARBA" id="ARBA00005964"/>
    </source>
</evidence>
<dbReference type="SUPFAM" id="SSF53474">
    <property type="entry name" value="alpha/beta-Hydrolases"/>
    <property type="match status" value="1"/>
</dbReference>
<proteinExistence type="inferred from homology"/>
<evidence type="ECO:0000256" key="5">
    <source>
        <dbReference type="SAM" id="SignalP"/>
    </source>
</evidence>
<feature type="signal peptide" evidence="5">
    <location>
        <begin position="1"/>
        <end position="20"/>
    </location>
</feature>
<accession>A0ABP1PQX2</accession>
<reference evidence="7 8" key="1">
    <citation type="submission" date="2024-08" db="EMBL/GenBank/DDBJ databases">
        <authorList>
            <person name="Cucini C."/>
            <person name="Frati F."/>
        </authorList>
    </citation>
    <scope>NUCLEOTIDE SEQUENCE [LARGE SCALE GENOMIC DNA]</scope>
</reference>
<comment type="similarity">
    <text evidence="1">Belongs to the type-B carboxylesterase/lipase family.</text>
</comment>
<evidence type="ECO:0000313" key="8">
    <source>
        <dbReference type="Proteomes" id="UP001642540"/>
    </source>
</evidence>
<dbReference type="PANTHER" id="PTHR11559">
    <property type="entry name" value="CARBOXYLESTERASE"/>
    <property type="match status" value="1"/>
</dbReference>
<evidence type="ECO:0000256" key="2">
    <source>
        <dbReference type="ARBA" id="ARBA00022487"/>
    </source>
</evidence>
<protein>
    <recommendedName>
        <fullName evidence="6">Carboxylesterase type B domain-containing protein</fullName>
    </recommendedName>
</protein>
<evidence type="ECO:0000256" key="4">
    <source>
        <dbReference type="ARBA" id="ARBA00023180"/>
    </source>
</evidence>
<organism evidence="7 8">
    <name type="scientific">Orchesella dallaii</name>
    <dbReference type="NCBI Taxonomy" id="48710"/>
    <lineage>
        <taxon>Eukaryota</taxon>
        <taxon>Metazoa</taxon>
        <taxon>Ecdysozoa</taxon>
        <taxon>Arthropoda</taxon>
        <taxon>Hexapoda</taxon>
        <taxon>Collembola</taxon>
        <taxon>Entomobryomorpha</taxon>
        <taxon>Entomobryoidea</taxon>
        <taxon>Orchesellidae</taxon>
        <taxon>Orchesellinae</taxon>
        <taxon>Orchesella</taxon>
    </lineage>
</organism>
<dbReference type="InterPro" id="IPR019826">
    <property type="entry name" value="Carboxylesterase_B_AS"/>
</dbReference>
<feature type="chain" id="PRO_5045824134" description="Carboxylesterase type B domain-containing protein" evidence="5">
    <location>
        <begin position="21"/>
        <end position="712"/>
    </location>
</feature>
<dbReference type="InterPro" id="IPR050309">
    <property type="entry name" value="Type-B_Carboxylest/Lipase"/>
</dbReference>